<feature type="domain" description="WxL Interacting Protein peptidoglycan binding" evidence="1">
    <location>
        <begin position="31"/>
        <end position="149"/>
    </location>
</feature>
<dbReference type="EMBL" id="CABEEP010000001">
    <property type="protein sequence ID" value="VTQ58415.1"/>
    <property type="molecule type" value="Genomic_DNA"/>
</dbReference>
<dbReference type="Proteomes" id="UP000352698">
    <property type="component" value="Unassembled WGS sequence"/>
</dbReference>
<dbReference type="Pfam" id="PF11797">
    <property type="entry name" value="WxLIP_HBD"/>
    <property type="match status" value="1"/>
</dbReference>
<dbReference type="AlphaFoldDB" id="A0A4U0EKE4"/>
<dbReference type="InterPro" id="IPR021759">
    <property type="entry name" value="WxLIP_HBD"/>
</dbReference>
<dbReference type="RefSeq" id="WP_010736813.1">
    <property type="nucleotide sequence ID" value="NZ_AP027299.1"/>
</dbReference>
<feature type="domain" description="WxL Interacting Protein host binding" evidence="2">
    <location>
        <begin position="161"/>
        <end position="300"/>
    </location>
</feature>
<organism evidence="3 4">
    <name type="scientific">Enterococcus hirae</name>
    <dbReference type="NCBI Taxonomy" id="1354"/>
    <lineage>
        <taxon>Bacteria</taxon>
        <taxon>Bacillati</taxon>
        <taxon>Bacillota</taxon>
        <taxon>Bacilli</taxon>
        <taxon>Lactobacillales</taxon>
        <taxon>Enterococcaceae</taxon>
        <taxon>Enterococcus</taxon>
    </lineage>
</organism>
<protein>
    <submittedName>
        <fullName evidence="3">Cell wall surface anchor family protein, putative</fullName>
    </submittedName>
</protein>
<evidence type="ECO:0000259" key="1">
    <source>
        <dbReference type="Pfam" id="PF06030"/>
    </source>
</evidence>
<dbReference type="InterPro" id="IPR010317">
    <property type="entry name" value="WxLIP_PGBD"/>
</dbReference>
<proteinExistence type="predicted"/>
<sequence length="337" mass="37824">MLKKVQSIILFLMFMFIGTLDVQAEEIMGGYTIERIPNVHQIDINLGYFYLCEQPGTQDQLGVKLINSSNQEKRLTIKVTNANTNVNGLLDYTGTIKDNKDLKLPLTSIVKSTQSEVKVPAKSEVKTSLTVTLPKEKFPGVVVGGIVVSEKAEKTPKDQKKEVSIENTYNYTLGVVLTNNAKTKMNQPISVTLEKVAPILSNGRKIIQADILNPNPYIFDQATVAGKILEKNTDKVIKEQQKTNVNIAPYSVYPFQFDWKKDELKAGTYVFTGSVKAGGKEWLFSKEFTINPTTANDINEQSLYHVVVPQWLQISWIILFLVNVAGIIYLAIRYKKK</sequence>
<accession>A0A4U0EKE4</accession>
<reference evidence="3 4" key="1">
    <citation type="submission" date="2019-05" db="EMBL/GenBank/DDBJ databases">
        <authorList>
            <consortium name="Pathogen Informatics"/>
        </authorList>
    </citation>
    <scope>NUCLEOTIDE SEQUENCE [LARGE SCALE GENOMIC DNA]</scope>
    <source>
        <strain evidence="3 4">NCTC12204</strain>
    </source>
</reference>
<evidence type="ECO:0000313" key="4">
    <source>
        <dbReference type="Proteomes" id="UP000352698"/>
    </source>
</evidence>
<evidence type="ECO:0000259" key="2">
    <source>
        <dbReference type="Pfam" id="PF11797"/>
    </source>
</evidence>
<gene>
    <name evidence="3" type="ORF">NCTC12204_00114</name>
</gene>
<comment type="caution">
    <text evidence="3">The sequence shown here is derived from an EMBL/GenBank/DDBJ whole genome shotgun (WGS) entry which is preliminary data.</text>
</comment>
<dbReference type="Pfam" id="PF06030">
    <property type="entry name" value="WxLIP_PGBD"/>
    <property type="match status" value="1"/>
</dbReference>
<evidence type="ECO:0000313" key="3">
    <source>
        <dbReference type="EMBL" id="VTQ58415.1"/>
    </source>
</evidence>
<name>A0A4U0EKE4_ENTHR</name>